<dbReference type="Gene3D" id="2.70.40.10">
    <property type="match status" value="1"/>
</dbReference>
<accession>A0A7L3MCV8</accession>
<dbReference type="InterPro" id="IPR001995">
    <property type="entry name" value="Peptidase_A2_cat"/>
</dbReference>
<feature type="non-terminal residue" evidence="5">
    <location>
        <position position="1"/>
    </location>
</feature>
<keyword evidence="3" id="KW-0378">Hydrolase</keyword>
<comment type="caution">
    <text evidence="5">The sequence shown here is derived from an EMBL/GenBank/DDBJ whole genome shotgun (WGS) entry which is preliminary data.</text>
</comment>
<evidence type="ECO:0000313" key="6">
    <source>
        <dbReference type="Proteomes" id="UP000558460"/>
    </source>
</evidence>
<dbReference type="AlphaFoldDB" id="A0A7L3MCV8"/>
<dbReference type="PANTHER" id="PTHR19422">
    <property type="entry name" value="GAG RETROVIRAL POLYPROTEIN"/>
    <property type="match status" value="1"/>
</dbReference>
<dbReference type="OrthoDB" id="9900537at2759"/>
<reference evidence="5 6" key="1">
    <citation type="submission" date="2019-09" db="EMBL/GenBank/DDBJ databases">
        <title>Bird 10,000 Genomes (B10K) Project - Family phase.</title>
        <authorList>
            <person name="Zhang G."/>
        </authorList>
    </citation>
    <scope>NUCLEOTIDE SEQUENCE [LARGE SCALE GENOMIC DNA]</scope>
    <source>
        <strain evidence="5">B10K-DU-029-69</strain>
        <tissue evidence="5">Muscle</tissue>
    </source>
</reference>
<dbReference type="PANTHER" id="PTHR19422:SF123">
    <property type="entry name" value="RT1 CLASS I, LOCUS CE15"/>
    <property type="match status" value="1"/>
</dbReference>
<dbReference type="InterPro" id="IPR036157">
    <property type="entry name" value="dUTPase-like_sf"/>
</dbReference>
<keyword evidence="6" id="KW-1185">Reference proteome</keyword>
<protein>
    <submittedName>
        <fullName evidence="5">POK9 protein</fullName>
    </submittedName>
</protein>
<dbReference type="InterPro" id="IPR029054">
    <property type="entry name" value="dUTPase-like"/>
</dbReference>
<dbReference type="EMBL" id="VZUA01071663">
    <property type="protein sequence ID" value="NXU64517.1"/>
    <property type="molecule type" value="Genomic_DNA"/>
</dbReference>
<feature type="domain" description="Peptidase A2" evidence="4">
    <location>
        <begin position="144"/>
        <end position="158"/>
    </location>
</feature>
<keyword evidence="1" id="KW-0645">Protease</keyword>
<gene>
    <name evidence="5" type="primary">Ervk9_2</name>
    <name evidence="5" type="ORF">HORVUL_R06979</name>
</gene>
<dbReference type="Proteomes" id="UP000558460">
    <property type="component" value="Unassembled WGS sequence"/>
</dbReference>
<dbReference type="GO" id="GO:0004190">
    <property type="term" value="F:aspartic-type endopeptidase activity"/>
    <property type="evidence" value="ECO:0007669"/>
    <property type="project" value="UniProtKB-KW"/>
</dbReference>
<evidence type="ECO:0000256" key="1">
    <source>
        <dbReference type="ARBA" id="ARBA00022670"/>
    </source>
</evidence>
<feature type="non-terminal residue" evidence="5">
    <location>
        <position position="158"/>
    </location>
</feature>
<dbReference type="PROSITE" id="PS50175">
    <property type="entry name" value="ASP_PROT_RETROV"/>
    <property type="match status" value="1"/>
</dbReference>
<sequence length="158" mass="16685">RGSLGLDLAAAIDITLINNKPEKVPTGIKGPVMYQGTPCEALLLGRSSAGLKGLFVLPAVIDADYTGEICIAVMTWSPPIVIPKGSRIAQLVPTRQLTDSAENAVQCQRGNAGFGSTGGLALLCIPMDERPKVILEPRHDQCHLNALLDTGADMKIID</sequence>
<dbReference type="Pfam" id="PF00692">
    <property type="entry name" value="dUTPase"/>
    <property type="match status" value="1"/>
</dbReference>
<dbReference type="InterPro" id="IPR051592">
    <property type="entry name" value="HERV-K_Pro_peptidase_A2"/>
</dbReference>
<organism evidence="5 6">
    <name type="scientific">Horornis vulcanius</name>
    <dbReference type="NCBI Taxonomy" id="2585811"/>
    <lineage>
        <taxon>Eukaryota</taxon>
        <taxon>Metazoa</taxon>
        <taxon>Chordata</taxon>
        <taxon>Craniata</taxon>
        <taxon>Vertebrata</taxon>
        <taxon>Euteleostomi</taxon>
        <taxon>Archelosauria</taxon>
        <taxon>Archosauria</taxon>
        <taxon>Dinosauria</taxon>
        <taxon>Saurischia</taxon>
        <taxon>Theropoda</taxon>
        <taxon>Coelurosauria</taxon>
        <taxon>Aves</taxon>
        <taxon>Neognathae</taxon>
        <taxon>Neoaves</taxon>
        <taxon>Telluraves</taxon>
        <taxon>Australaves</taxon>
        <taxon>Passeriformes</taxon>
        <taxon>Sylvioidea</taxon>
        <taxon>Scotocercidae</taxon>
        <taxon>Horornis</taxon>
    </lineage>
</organism>
<dbReference type="InterPro" id="IPR033704">
    <property type="entry name" value="dUTPase_trimeric"/>
</dbReference>
<evidence type="ECO:0000313" key="5">
    <source>
        <dbReference type="EMBL" id="NXU64517.1"/>
    </source>
</evidence>
<dbReference type="SUPFAM" id="SSF51283">
    <property type="entry name" value="dUTPase-like"/>
    <property type="match status" value="1"/>
</dbReference>
<name>A0A7L3MCV8_9PASS</name>
<evidence type="ECO:0000256" key="2">
    <source>
        <dbReference type="ARBA" id="ARBA00022750"/>
    </source>
</evidence>
<proteinExistence type="predicted"/>
<evidence type="ECO:0000256" key="3">
    <source>
        <dbReference type="ARBA" id="ARBA00022801"/>
    </source>
</evidence>
<dbReference type="GO" id="GO:0006508">
    <property type="term" value="P:proteolysis"/>
    <property type="evidence" value="ECO:0007669"/>
    <property type="project" value="UniProtKB-KW"/>
</dbReference>
<dbReference type="CDD" id="cd07557">
    <property type="entry name" value="trimeric_dUTPase"/>
    <property type="match status" value="1"/>
</dbReference>
<keyword evidence="2" id="KW-0064">Aspartyl protease</keyword>
<evidence type="ECO:0000259" key="4">
    <source>
        <dbReference type="PROSITE" id="PS50175"/>
    </source>
</evidence>